<protein>
    <submittedName>
        <fullName evidence="2">ImmA/IrrE family metallo-endopeptidase</fullName>
    </submittedName>
</protein>
<gene>
    <name evidence="2" type="ORF">G9Q37_14190</name>
</gene>
<evidence type="ECO:0000313" key="2">
    <source>
        <dbReference type="EMBL" id="QIM54790.1"/>
    </source>
</evidence>
<accession>A0A6G8IPA3</accession>
<dbReference type="InterPro" id="IPR010359">
    <property type="entry name" value="IrrE_HExxH"/>
</dbReference>
<keyword evidence="3" id="KW-1185">Reference proteome</keyword>
<dbReference type="KEGG" id="hcz:G9Q37_14190"/>
<dbReference type="EMBL" id="CP049989">
    <property type="protein sequence ID" value="QIM54790.1"/>
    <property type="molecule type" value="Genomic_DNA"/>
</dbReference>
<organism evidence="2 3">
    <name type="scientific">Hydrogenophaga crocea</name>
    <dbReference type="NCBI Taxonomy" id="2716225"/>
    <lineage>
        <taxon>Bacteria</taxon>
        <taxon>Pseudomonadati</taxon>
        <taxon>Pseudomonadota</taxon>
        <taxon>Betaproteobacteria</taxon>
        <taxon>Burkholderiales</taxon>
        <taxon>Comamonadaceae</taxon>
        <taxon>Hydrogenophaga</taxon>
    </lineage>
</organism>
<dbReference type="Pfam" id="PF06114">
    <property type="entry name" value="Peptidase_M78"/>
    <property type="match status" value="1"/>
</dbReference>
<reference evidence="2 3" key="1">
    <citation type="submission" date="2020-03" db="EMBL/GenBank/DDBJ databases">
        <title>Hydrogenophaga sp. nov. isolated from cyanobacterial mat.</title>
        <authorList>
            <person name="Thorat V."/>
            <person name="Kirdat K."/>
            <person name="Tiwarekar B."/>
            <person name="Costa E.D."/>
            <person name="Yadav A."/>
        </authorList>
    </citation>
    <scope>NUCLEOTIDE SEQUENCE [LARGE SCALE GENOMIC DNA]</scope>
    <source>
        <strain evidence="2 3">BA0156</strain>
    </source>
</reference>
<evidence type="ECO:0000313" key="3">
    <source>
        <dbReference type="Proteomes" id="UP000503162"/>
    </source>
</evidence>
<dbReference type="Proteomes" id="UP000503162">
    <property type="component" value="Chromosome"/>
</dbReference>
<dbReference type="InterPro" id="IPR052345">
    <property type="entry name" value="Rad_response_metalloprotease"/>
</dbReference>
<sequence>MNMIDVASLSPAEKLLWDHGFRKPEHIDLEGVALSRGATVIYRRLDGCAARLLTDGDKAVISIAANDNPGRQRFSLGHELAHWINDAQRASFNCSSDSIGPQNTEALSVEASANVYASQLILPDYMVTPWLEGRKMTLNVAAELADAFNASVTASAIKMAKRSTAPVCVACHEMRGRRWFMRSKSWPFDLYPVSQLNHNTAAFDIAFKATNRMSTPKKEQGDWWLTGPDVWRMQVETQSMRLPDGSALTTIALSTSCR</sequence>
<evidence type="ECO:0000259" key="1">
    <source>
        <dbReference type="Pfam" id="PF06114"/>
    </source>
</evidence>
<dbReference type="Gene3D" id="1.10.10.2910">
    <property type="match status" value="1"/>
</dbReference>
<proteinExistence type="predicted"/>
<dbReference type="PANTHER" id="PTHR43236:SF1">
    <property type="entry name" value="BLL7220 PROTEIN"/>
    <property type="match status" value="1"/>
</dbReference>
<name>A0A6G8IPA3_9BURK</name>
<feature type="domain" description="IrrE N-terminal-like" evidence="1">
    <location>
        <begin position="37"/>
        <end position="154"/>
    </location>
</feature>
<dbReference type="PANTHER" id="PTHR43236">
    <property type="entry name" value="ANTITOXIN HIGA1"/>
    <property type="match status" value="1"/>
</dbReference>
<dbReference type="AlphaFoldDB" id="A0A6G8IPA3"/>